<dbReference type="InterPro" id="IPR033379">
    <property type="entry name" value="Acid_Pase_AS"/>
</dbReference>
<feature type="signal peptide" evidence="2">
    <location>
        <begin position="1"/>
        <end position="25"/>
    </location>
</feature>
<comment type="caution">
    <text evidence="3">The sequence shown here is derived from an EMBL/GenBank/DDBJ whole genome shotgun (WGS) entry which is preliminary data.</text>
</comment>
<dbReference type="EMBL" id="JAMWBK010000013">
    <property type="protein sequence ID" value="KAJ8900915.1"/>
    <property type="molecule type" value="Genomic_DNA"/>
</dbReference>
<proteinExistence type="inferred from homology"/>
<dbReference type="InterPro" id="IPR000560">
    <property type="entry name" value="His_Pase_clade-2"/>
</dbReference>
<dbReference type="PROSITE" id="PS00778">
    <property type="entry name" value="HIS_ACID_PHOSPHAT_2"/>
    <property type="match status" value="1"/>
</dbReference>
<accession>A0AAV8UEK6</accession>
<name>A0AAV8UEK6_9RHOD</name>
<evidence type="ECO:0000313" key="4">
    <source>
        <dbReference type="Proteomes" id="UP001157974"/>
    </source>
</evidence>
<keyword evidence="4" id="KW-1185">Reference proteome</keyword>
<protein>
    <recommendedName>
        <fullName evidence="5">Acid phosphatase</fullName>
    </recommendedName>
</protein>
<dbReference type="Proteomes" id="UP001157974">
    <property type="component" value="Unassembled WGS sequence"/>
</dbReference>
<dbReference type="Pfam" id="PF00328">
    <property type="entry name" value="His_Phos_2"/>
    <property type="match status" value="2"/>
</dbReference>
<feature type="chain" id="PRO_5043675881" description="Acid phosphatase" evidence="2">
    <location>
        <begin position="26"/>
        <end position="435"/>
    </location>
</feature>
<dbReference type="GO" id="GO:0016791">
    <property type="term" value="F:phosphatase activity"/>
    <property type="evidence" value="ECO:0007669"/>
    <property type="project" value="TreeGrafter"/>
</dbReference>
<dbReference type="AlphaFoldDB" id="A0AAV8UEK6"/>
<evidence type="ECO:0000256" key="2">
    <source>
        <dbReference type="SAM" id="SignalP"/>
    </source>
</evidence>
<dbReference type="InterPro" id="IPR029033">
    <property type="entry name" value="His_PPase_superfam"/>
</dbReference>
<dbReference type="PANTHER" id="PTHR11567:SF202">
    <property type="entry name" value="LYSOPHOSPHATIDIC ACID PHOSPHATASE TYPE 6"/>
    <property type="match status" value="1"/>
</dbReference>
<dbReference type="CDD" id="cd07061">
    <property type="entry name" value="HP_HAP_like"/>
    <property type="match status" value="1"/>
</dbReference>
<gene>
    <name evidence="3" type="ORF">NDN08_000214</name>
</gene>
<reference evidence="3 4" key="1">
    <citation type="journal article" date="2023" name="Nat. Commun.">
        <title>Origin of minicircular mitochondrial genomes in red algae.</title>
        <authorList>
            <person name="Lee Y."/>
            <person name="Cho C.H."/>
            <person name="Lee Y.M."/>
            <person name="Park S.I."/>
            <person name="Yang J.H."/>
            <person name="West J.A."/>
            <person name="Bhattacharya D."/>
            <person name="Yoon H.S."/>
        </authorList>
    </citation>
    <scope>NUCLEOTIDE SEQUENCE [LARGE SCALE GENOMIC DNA]</scope>
    <source>
        <strain evidence="3 4">CCMP1338</strain>
        <tissue evidence="3">Whole cell</tissue>
    </source>
</reference>
<evidence type="ECO:0008006" key="5">
    <source>
        <dbReference type="Google" id="ProtNLM"/>
    </source>
</evidence>
<comment type="similarity">
    <text evidence="1">Belongs to the histidine acid phosphatase family.</text>
</comment>
<evidence type="ECO:0000313" key="3">
    <source>
        <dbReference type="EMBL" id="KAJ8900915.1"/>
    </source>
</evidence>
<organism evidence="3 4">
    <name type="scientific">Rhodosorus marinus</name>
    <dbReference type="NCBI Taxonomy" id="101924"/>
    <lineage>
        <taxon>Eukaryota</taxon>
        <taxon>Rhodophyta</taxon>
        <taxon>Stylonematophyceae</taxon>
        <taxon>Stylonematales</taxon>
        <taxon>Stylonemataceae</taxon>
        <taxon>Rhodosorus</taxon>
    </lineage>
</organism>
<keyword evidence="2" id="KW-0732">Signal</keyword>
<dbReference type="PROSITE" id="PS00616">
    <property type="entry name" value="HIS_ACID_PHOSPHAT_1"/>
    <property type="match status" value="1"/>
</dbReference>
<dbReference type="InterPro" id="IPR050645">
    <property type="entry name" value="Histidine_acid_phosphatase"/>
</dbReference>
<dbReference type="Gene3D" id="3.40.50.1240">
    <property type="entry name" value="Phosphoglycerate mutase-like"/>
    <property type="match status" value="1"/>
</dbReference>
<evidence type="ECO:0000256" key="1">
    <source>
        <dbReference type="ARBA" id="ARBA00005375"/>
    </source>
</evidence>
<sequence length="435" mass="47371">MRGSVFRVIGGGVGLGLLAAVGVSGRNGAAQADRGEIGAGPDDGDDLDLVMVHVVCRHGARTPLNTFAGGHDLGTKWLVCTEEKRNSLEADVEVKGVNGDPPGHVHNMDATPMPLAGGCFPGELTDLGKTQLYQLGKRLRKRYVHGASGGEKLLSPRFSSDEVYVRSSFQQRAVESAQSLLAGLFPAESRPEQVPVHVMDGKKETIFPNVLGCPRLMSLFLEAKKGWAAIEERDEIRDRLALLADEESPGIAITHYFDNLKSRSAHGLIIPEDVSQGLFDDIHRLATTEAAALFQDPVALRLSIGPLWKEIQNAHEKILKNEESEGGKRHKLVIYSGHDTTLIPMLLSLNAFDEKWPEYSANLVIELLRSRATGEPLVRFLYNDQVLKIPGCGGKEACQYDEFKNILADVSKEIQPEDCFDKQAGDGPSVGTSFN</sequence>
<dbReference type="SUPFAM" id="SSF53254">
    <property type="entry name" value="Phosphoglycerate mutase-like"/>
    <property type="match status" value="1"/>
</dbReference>
<dbReference type="PANTHER" id="PTHR11567">
    <property type="entry name" value="ACID PHOSPHATASE-RELATED"/>
    <property type="match status" value="1"/>
</dbReference>